<dbReference type="RefSeq" id="WP_189510913.1">
    <property type="nucleotide sequence ID" value="NZ_BMXG01000001.1"/>
</dbReference>
<keyword evidence="10 11" id="KW-0472">Membrane</keyword>
<dbReference type="NCBIfam" id="TIGR00739">
    <property type="entry name" value="yajC"/>
    <property type="match status" value="1"/>
</dbReference>
<dbReference type="PANTHER" id="PTHR33909">
    <property type="entry name" value="SEC TRANSLOCON ACCESSORY COMPLEX SUBUNIT YAJC"/>
    <property type="match status" value="1"/>
</dbReference>
<accession>A0A8J3D8Y2</accession>
<keyword evidence="4" id="KW-0813">Transport</keyword>
<keyword evidence="6 11" id="KW-0812">Transmembrane</keyword>
<gene>
    <name evidence="12" type="ORF">GCM10007047_01800</name>
</gene>
<sequence>MLETTILDSTYLFLAQADDAPGGGSLLWIYLGLFMAGMWFLTIAPQRKAQKAHDKMLTELKNGDEIMTKGGVFGTVVNVKADRLVLKIAENTKVEIAKPFIQVVVKKKGESEKTDAA</sequence>
<dbReference type="SMART" id="SM01323">
    <property type="entry name" value="YajC"/>
    <property type="match status" value="1"/>
</dbReference>
<reference evidence="12" key="1">
    <citation type="journal article" date="2014" name="Int. J. Syst. Evol. Microbiol.">
        <title>Complete genome sequence of Corynebacterium casei LMG S-19264T (=DSM 44701T), isolated from a smear-ripened cheese.</title>
        <authorList>
            <consortium name="US DOE Joint Genome Institute (JGI-PGF)"/>
            <person name="Walter F."/>
            <person name="Albersmeier A."/>
            <person name="Kalinowski J."/>
            <person name="Ruckert C."/>
        </authorList>
    </citation>
    <scope>NUCLEOTIDE SEQUENCE</scope>
    <source>
        <strain evidence="12">KCTC 12870</strain>
    </source>
</reference>
<evidence type="ECO:0000256" key="11">
    <source>
        <dbReference type="SAM" id="Phobius"/>
    </source>
</evidence>
<evidence type="ECO:0000313" key="12">
    <source>
        <dbReference type="EMBL" id="GHB90649.1"/>
    </source>
</evidence>
<proteinExistence type="inferred from homology"/>
<keyword evidence="9" id="KW-0811">Translocation</keyword>
<comment type="subcellular location">
    <subcellularLocation>
        <location evidence="1">Cell membrane</location>
        <topology evidence="1">Single-pass membrane protein</topology>
    </subcellularLocation>
</comment>
<dbReference type="Pfam" id="PF02699">
    <property type="entry name" value="YajC"/>
    <property type="match status" value="1"/>
</dbReference>
<dbReference type="GO" id="GO:0005886">
    <property type="term" value="C:plasma membrane"/>
    <property type="evidence" value="ECO:0007669"/>
    <property type="project" value="UniProtKB-SubCell"/>
</dbReference>
<keyword evidence="8 11" id="KW-1133">Transmembrane helix</keyword>
<feature type="transmembrane region" description="Helical" evidence="11">
    <location>
        <begin position="27"/>
        <end position="45"/>
    </location>
</feature>
<dbReference type="PANTHER" id="PTHR33909:SF1">
    <property type="entry name" value="SEC TRANSLOCON ACCESSORY COMPLEX SUBUNIT YAJC"/>
    <property type="match status" value="1"/>
</dbReference>
<evidence type="ECO:0000256" key="4">
    <source>
        <dbReference type="ARBA" id="ARBA00022448"/>
    </source>
</evidence>
<name>A0A8J3D8Y2_9BACT</name>
<dbReference type="EMBL" id="BMXG01000001">
    <property type="protein sequence ID" value="GHB90649.1"/>
    <property type="molecule type" value="Genomic_DNA"/>
</dbReference>
<evidence type="ECO:0000256" key="7">
    <source>
        <dbReference type="ARBA" id="ARBA00022927"/>
    </source>
</evidence>
<keyword evidence="7" id="KW-0653">Protein transport</keyword>
<evidence type="ECO:0000256" key="10">
    <source>
        <dbReference type="ARBA" id="ARBA00023136"/>
    </source>
</evidence>
<dbReference type="AlphaFoldDB" id="A0A8J3D8Y2"/>
<dbReference type="Proteomes" id="UP000642829">
    <property type="component" value="Unassembled WGS sequence"/>
</dbReference>
<reference evidence="12" key="2">
    <citation type="submission" date="2020-09" db="EMBL/GenBank/DDBJ databases">
        <authorList>
            <person name="Sun Q."/>
            <person name="Kim S."/>
        </authorList>
    </citation>
    <scope>NUCLEOTIDE SEQUENCE</scope>
    <source>
        <strain evidence="12">KCTC 12870</strain>
    </source>
</reference>
<keyword evidence="5" id="KW-1003">Cell membrane</keyword>
<evidence type="ECO:0000256" key="3">
    <source>
        <dbReference type="ARBA" id="ARBA00014962"/>
    </source>
</evidence>
<dbReference type="PRINTS" id="PR01853">
    <property type="entry name" value="YAJCTRNLCASE"/>
</dbReference>
<keyword evidence="13" id="KW-1185">Reference proteome</keyword>
<comment type="similarity">
    <text evidence="2">Belongs to the YajC family.</text>
</comment>
<evidence type="ECO:0000256" key="5">
    <source>
        <dbReference type="ARBA" id="ARBA00022475"/>
    </source>
</evidence>
<evidence type="ECO:0000256" key="8">
    <source>
        <dbReference type="ARBA" id="ARBA00022989"/>
    </source>
</evidence>
<dbReference type="GO" id="GO:0015031">
    <property type="term" value="P:protein transport"/>
    <property type="evidence" value="ECO:0007669"/>
    <property type="project" value="UniProtKB-KW"/>
</dbReference>
<evidence type="ECO:0000313" key="13">
    <source>
        <dbReference type="Proteomes" id="UP000642829"/>
    </source>
</evidence>
<evidence type="ECO:0000256" key="1">
    <source>
        <dbReference type="ARBA" id="ARBA00004162"/>
    </source>
</evidence>
<protein>
    <recommendedName>
        <fullName evidence="3">Sec translocon accessory complex subunit YajC</fullName>
    </recommendedName>
</protein>
<evidence type="ECO:0000256" key="9">
    <source>
        <dbReference type="ARBA" id="ARBA00023010"/>
    </source>
</evidence>
<dbReference type="InterPro" id="IPR003849">
    <property type="entry name" value="Preprotein_translocase_YajC"/>
</dbReference>
<comment type="caution">
    <text evidence="12">The sequence shown here is derived from an EMBL/GenBank/DDBJ whole genome shotgun (WGS) entry which is preliminary data.</text>
</comment>
<organism evidence="12 13">
    <name type="scientific">Cerasicoccus arenae</name>
    <dbReference type="NCBI Taxonomy" id="424488"/>
    <lineage>
        <taxon>Bacteria</taxon>
        <taxon>Pseudomonadati</taxon>
        <taxon>Verrucomicrobiota</taxon>
        <taxon>Opitutia</taxon>
        <taxon>Puniceicoccales</taxon>
        <taxon>Cerasicoccaceae</taxon>
        <taxon>Cerasicoccus</taxon>
    </lineage>
</organism>
<evidence type="ECO:0000256" key="6">
    <source>
        <dbReference type="ARBA" id="ARBA00022692"/>
    </source>
</evidence>
<evidence type="ECO:0000256" key="2">
    <source>
        <dbReference type="ARBA" id="ARBA00006742"/>
    </source>
</evidence>